<dbReference type="InterPro" id="IPR006103">
    <property type="entry name" value="Glyco_hydro_2_cat"/>
</dbReference>
<evidence type="ECO:0000259" key="5">
    <source>
        <dbReference type="Pfam" id="PF00703"/>
    </source>
</evidence>
<dbReference type="InterPro" id="IPR023232">
    <property type="entry name" value="Glyco_hydro_2_AS"/>
</dbReference>
<keyword evidence="4" id="KW-0732">Signal</keyword>
<comment type="similarity">
    <text evidence="1">Belongs to the glycosyl hydrolase 2 family.</text>
</comment>
<keyword evidence="2" id="KW-0378">Hydrolase</keyword>
<dbReference type="InterPro" id="IPR006102">
    <property type="entry name" value="Ig-like_GH2"/>
</dbReference>
<dbReference type="AlphaFoldDB" id="A0A9D1QEK0"/>
<dbReference type="SUPFAM" id="SSF51445">
    <property type="entry name" value="(Trans)glycosidases"/>
    <property type="match status" value="1"/>
</dbReference>
<evidence type="ECO:0000256" key="4">
    <source>
        <dbReference type="SAM" id="SignalP"/>
    </source>
</evidence>
<dbReference type="Proteomes" id="UP000823926">
    <property type="component" value="Unassembled WGS sequence"/>
</dbReference>
<dbReference type="GO" id="GO:0004553">
    <property type="term" value="F:hydrolase activity, hydrolyzing O-glycosyl compounds"/>
    <property type="evidence" value="ECO:0007669"/>
    <property type="project" value="InterPro"/>
</dbReference>
<reference evidence="7" key="1">
    <citation type="journal article" date="2021" name="PeerJ">
        <title>Extensive microbial diversity within the chicken gut microbiome revealed by metagenomics and culture.</title>
        <authorList>
            <person name="Gilroy R."/>
            <person name="Ravi A."/>
            <person name="Getino M."/>
            <person name="Pursley I."/>
            <person name="Horton D.L."/>
            <person name="Alikhan N.F."/>
            <person name="Baker D."/>
            <person name="Gharbi K."/>
            <person name="Hall N."/>
            <person name="Watson M."/>
            <person name="Adriaenssens E.M."/>
            <person name="Foster-Nyarko E."/>
            <person name="Jarju S."/>
            <person name="Secka A."/>
            <person name="Antonio M."/>
            <person name="Oren A."/>
            <person name="Chaudhuri R.R."/>
            <person name="La Ragione R."/>
            <person name="Hildebrand F."/>
            <person name="Pallen M.J."/>
        </authorList>
    </citation>
    <scope>NUCLEOTIDE SEQUENCE</scope>
    <source>
        <strain evidence="7">ChiBcec15-1070</strain>
    </source>
</reference>
<evidence type="ECO:0000256" key="3">
    <source>
        <dbReference type="ARBA" id="ARBA00023295"/>
    </source>
</evidence>
<dbReference type="Gene3D" id="3.20.20.80">
    <property type="entry name" value="Glycosidases"/>
    <property type="match status" value="1"/>
</dbReference>
<dbReference type="Gene3D" id="2.60.120.260">
    <property type="entry name" value="Galactose-binding domain-like"/>
    <property type="match status" value="1"/>
</dbReference>
<dbReference type="InterPro" id="IPR036156">
    <property type="entry name" value="Beta-gal/glucu_dom_sf"/>
</dbReference>
<protein>
    <submittedName>
        <fullName evidence="7">Beta-glucuronidase</fullName>
    </submittedName>
</protein>
<feature type="domain" description="Glycoside hydrolase family 2 immunoglobulin-like beta-sandwich" evidence="5">
    <location>
        <begin position="230"/>
        <end position="296"/>
    </location>
</feature>
<dbReference type="SUPFAM" id="SSF49303">
    <property type="entry name" value="beta-Galactosidase/glucuronidase domain"/>
    <property type="match status" value="1"/>
</dbReference>
<dbReference type="Pfam" id="PF02836">
    <property type="entry name" value="Glyco_hydro_2_C"/>
    <property type="match status" value="1"/>
</dbReference>
<gene>
    <name evidence="7" type="ORF">H9888_04695</name>
</gene>
<feature type="domain" description="Glycoside hydrolase family 2 catalytic" evidence="6">
    <location>
        <begin position="302"/>
        <end position="476"/>
    </location>
</feature>
<feature type="signal peptide" evidence="4">
    <location>
        <begin position="1"/>
        <end position="19"/>
    </location>
</feature>
<evidence type="ECO:0000313" key="8">
    <source>
        <dbReference type="Proteomes" id="UP000823926"/>
    </source>
</evidence>
<name>A0A9D1QEK0_9BACT</name>
<dbReference type="GO" id="GO:0005975">
    <property type="term" value="P:carbohydrate metabolic process"/>
    <property type="evidence" value="ECO:0007669"/>
    <property type="project" value="InterPro"/>
</dbReference>
<dbReference type="InterPro" id="IPR017853">
    <property type="entry name" value="GH"/>
</dbReference>
<dbReference type="Gene3D" id="2.60.40.10">
    <property type="entry name" value="Immunoglobulins"/>
    <property type="match status" value="1"/>
</dbReference>
<dbReference type="PANTHER" id="PTHR42732:SF3">
    <property type="entry name" value="HYDROLASE"/>
    <property type="match status" value="1"/>
</dbReference>
<evidence type="ECO:0000256" key="2">
    <source>
        <dbReference type="ARBA" id="ARBA00022801"/>
    </source>
</evidence>
<dbReference type="EMBL" id="DXHL01000021">
    <property type="protein sequence ID" value="HIW10785.1"/>
    <property type="molecule type" value="Genomic_DNA"/>
</dbReference>
<dbReference type="PANTHER" id="PTHR42732">
    <property type="entry name" value="BETA-GALACTOSIDASE"/>
    <property type="match status" value="1"/>
</dbReference>
<dbReference type="PROSITE" id="PS00608">
    <property type="entry name" value="GLYCOSYL_HYDROL_F2_2"/>
    <property type="match status" value="1"/>
</dbReference>
<accession>A0A9D1QEK0</accession>
<dbReference type="Pfam" id="PF00703">
    <property type="entry name" value="Glyco_hydro_2"/>
    <property type="match status" value="1"/>
</dbReference>
<organism evidence="7 8">
    <name type="scientific">Candidatus Rikenella faecigallinarum</name>
    <dbReference type="NCBI Taxonomy" id="2838745"/>
    <lineage>
        <taxon>Bacteria</taxon>
        <taxon>Pseudomonadati</taxon>
        <taxon>Bacteroidota</taxon>
        <taxon>Bacteroidia</taxon>
        <taxon>Bacteroidales</taxon>
        <taxon>Rikenellaceae</taxon>
        <taxon>Rikenella</taxon>
    </lineage>
</organism>
<evidence type="ECO:0000259" key="6">
    <source>
        <dbReference type="Pfam" id="PF02836"/>
    </source>
</evidence>
<dbReference type="InterPro" id="IPR013783">
    <property type="entry name" value="Ig-like_fold"/>
</dbReference>
<evidence type="ECO:0000256" key="1">
    <source>
        <dbReference type="ARBA" id="ARBA00007401"/>
    </source>
</evidence>
<proteinExistence type="inferred from homology"/>
<reference evidence="7" key="2">
    <citation type="submission" date="2021-04" db="EMBL/GenBank/DDBJ databases">
        <authorList>
            <person name="Gilroy R."/>
        </authorList>
    </citation>
    <scope>NUCLEOTIDE SEQUENCE</scope>
    <source>
        <strain evidence="7">ChiBcec15-1070</strain>
    </source>
</reference>
<sequence length="617" mass="70729">MKRTLLFLFLVLLAPALRAQTPRPEYPRPQFERSEWINLNGPWSYTLDPAGTGLERGFPQSQGFDSTILVPFAPESRLSGVAHTDFIEHLWYQRPITIPKAWSGKKILLNFGAVYYRADIYLDGEFITRHIGGSSSFSVDLTPWAKPDTTQSLVVYVRSDLRHRLQPAGKQSTRYASHVCNYTRTTGIWQTVWLEAVHPQALRSAQLTTDIDNARIIIRPDFYATGATRLRATLFDNGKRVASAESVTATDAPLILSVKNPKLWSPDSPHLYDLLYEVTDENGTVIDRVRSYAGMRKIHTEGNRLFLNNQPLYLRMVLDQGYYPESQWTAPSDSALRNDILLAKAVGFNGARLHQKVFEERFHYWADHLGYLTCGEMNSWGLDYNQPLAASIFLPEWCEVVQRDRNHPSIIMWVPLNEQNNVDRVHFPHFSEVLYQTTKAYDPSRPVLTTSGGAHYRSDLFSCHLYHQDPEALRKELWNDGKLFQGHRFEVVPHSQYNTGSNFPTDNNATRWMTYSGQIPYLFDEFGGIAYSERRNSGGWGYGGAESRDAFYRRVESLVDVVLELSPMISGFCYTQLTDVEQEQNGLYYYDRTPKFDTEKLKAIFSKEIPQRDGSVH</sequence>
<dbReference type="InterPro" id="IPR051913">
    <property type="entry name" value="GH2_Domain-Containing"/>
</dbReference>
<dbReference type="InterPro" id="IPR008979">
    <property type="entry name" value="Galactose-bd-like_sf"/>
</dbReference>
<keyword evidence="3" id="KW-0326">Glycosidase</keyword>
<dbReference type="SUPFAM" id="SSF49785">
    <property type="entry name" value="Galactose-binding domain-like"/>
    <property type="match status" value="1"/>
</dbReference>
<comment type="caution">
    <text evidence="7">The sequence shown here is derived from an EMBL/GenBank/DDBJ whole genome shotgun (WGS) entry which is preliminary data.</text>
</comment>
<evidence type="ECO:0000313" key="7">
    <source>
        <dbReference type="EMBL" id="HIW10785.1"/>
    </source>
</evidence>
<feature type="chain" id="PRO_5039578893" evidence="4">
    <location>
        <begin position="20"/>
        <end position="617"/>
    </location>
</feature>